<organism evidence="3 4">
    <name type="scientific">Hyphomicrobium facile</name>
    <dbReference type="NCBI Taxonomy" id="51670"/>
    <lineage>
        <taxon>Bacteria</taxon>
        <taxon>Pseudomonadati</taxon>
        <taxon>Pseudomonadota</taxon>
        <taxon>Alphaproteobacteria</taxon>
        <taxon>Hyphomicrobiales</taxon>
        <taxon>Hyphomicrobiaceae</taxon>
        <taxon>Hyphomicrobium</taxon>
    </lineage>
</organism>
<feature type="compositionally biased region" description="Polar residues" evidence="1">
    <location>
        <begin position="121"/>
        <end position="130"/>
    </location>
</feature>
<dbReference type="AlphaFoldDB" id="A0A1I7NHD6"/>
<dbReference type="OrthoDB" id="8451733at2"/>
<dbReference type="EMBL" id="FPCH01000002">
    <property type="protein sequence ID" value="SFV34090.1"/>
    <property type="molecule type" value="Genomic_DNA"/>
</dbReference>
<dbReference type="RefSeq" id="WP_143117801.1">
    <property type="nucleotide sequence ID" value="NZ_FPCH01000002.1"/>
</dbReference>
<feature type="signal peptide" evidence="2">
    <location>
        <begin position="1"/>
        <end position="26"/>
    </location>
</feature>
<evidence type="ECO:0000313" key="4">
    <source>
        <dbReference type="Proteomes" id="UP000199423"/>
    </source>
</evidence>
<evidence type="ECO:0000313" key="3">
    <source>
        <dbReference type="EMBL" id="SFV34090.1"/>
    </source>
</evidence>
<feature type="compositionally biased region" description="Low complexity" evidence="1">
    <location>
        <begin position="96"/>
        <end position="110"/>
    </location>
</feature>
<proteinExistence type="predicted"/>
<name>A0A1I7NHD6_9HYPH</name>
<keyword evidence="4" id="KW-1185">Reference proteome</keyword>
<protein>
    <recommendedName>
        <fullName evidence="5">EF-hand domain-containing protein</fullName>
    </recommendedName>
</protein>
<feature type="chain" id="PRO_5011471123" description="EF-hand domain-containing protein" evidence="2">
    <location>
        <begin position="27"/>
        <end position="151"/>
    </location>
</feature>
<sequence length="151" mass="15047">MKNKEHLTAGALALSAAFGLASVCLAAENAPSSAGMKMSQSECSNLWQQANPSNSSGLTASQAKGYVSDFNAANPDGDATIDQAEWMSACNKGLITNTSSSGASTGTSGKTSDRTPGEASPTRTPGSTSAGAPGTDAGQTPEGTSDRTPNK</sequence>
<dbReference type="Proteomes" id="UP000199423">
    <property type="component" value="Unassembled WGS sequence"/>
</dbReference>
<keyword evidence="2" id="KW-0732">Signal</keyword>
<evidence type="ECO:0000256" key="2">
    <source>
        <dbReference type="SAM" id="SignalP"/>
    </source>
</evidence>
<feature type="region of interest" description="Disordered" evidence="1">
    <location>
        <begin position="94"/>
        <end position="151"/>
    </location>
</feature>
<evidence type="ECO:0000256" key="1">
    <source>
        <dbReference type="SAM" id="MobiDB-lite"/>
    </source>
</evidence>
<gene>
    <name evidence="3" type="ORF">SAMN04488557_2214</name>
</gene>
<accession>A0A1I7NHD6</accession>
<evidence type="ECO:0008006" key="5">
    <source>
        <dbReference type="Google" id="ProtNLM"/>
    </source>
</evidence>
<reference evidence="4" key="1">
    <citation type="submission" date="2016-10" db="EMBL/GenBank/DDBJ databases">
        <authorList>
            <person name="Varghese N."/>
            <person name="Submissions S."/>
        </authorList>
    </citation>
    <scope>NUCLEOTIDE SEQUENCE [LARGE SCALE GENOMIC DNA]</scope>
    <source>
        <strain evidence="4">DSM 1565</strain>
    </source>
</reference>